<evidence type="ECO:0000313" key="4">
    <source>
        <dbReference type="Proteomes" id="UP000054321"/>
    </source>
</evidence>
<gene>
    <name evidence="3" type="ORF">OIDMADRAFT_175151</name>
</gene>
<dbReference type="InterPro" id="IPR000639">
    <property type="entry name" value="Epox_hydrolase-like"/>
</dbReference>
<dbReference type="SUPFAM" id="SSF53474">
    <property type="entry name" value="alpha/beta-Hydrolases"/>
    <property type="match status" value="1"/>
</dbReference>
<dbReference type="EMBL" id="KN832870">
    <property type="protein sequence ID" value="KIN08312.1"/>
    <property type="molecule type" value="Genomic_DNA"/>
</dbReference>
<dbReference type="HOGENOM" id="CLU_020336_12_1_1"/>
<feature type="domain" description="AB hydrolase-1" evidence="2">
    <location>
        <begin position="33"/>
        <end position="286"/>
    </location>
</feature>
<keyword evidence="1" id="KW-0378">Hydrolase</keyword>
<dbReference type="Gene3D" id="3.40.50.1820">
    <property type="entry name" value="alpha/beta hydrolase"/>
    <property type="match status" value="1"/>
</dbReference>
<reference evidence="3 4" key="1">
    <citation type="submission" date="2014-04" db="EMBL/GenBank/DDBJ databases">
        <authorList>
            <consortium name="DOE Joint Genome Institute"/>
            <person name="Kuo A."/>
            <person name="Martino E."/>
            <person name="Perotto S."/>
            <person name="Kohler A."/>
            <person name="Nagy L.G."/>
            <person name="Floudas D."/>
            <person name="Copeland A."/>
            <person name="Barry K.W."/>
            <person name="Cichocki N."/>
            <person name="Veneault-Fourrey C."/>
            <person name="LaButti K."/>
            <person name="Lindquist E.A."/>
            <person name="Lipzen A."/>
            <person name="Lundell T."/>
            <person name="Morin E."/>
            <person name="Murat C."/>
            <person name="Sun H."/>
            <person name="Tunlid A."/>
            <person name="Henrissat B."/>
            <person name="Grigoriev I.V."/>
            <person name="Hibbett D.S."/>
            <person name="Martin F."/>
            <person name="Nordberg H.P."/>
            <person name="Cantor M.N."/>
            <person name="Hua S.X."/>
        </authorList>
    </citation>
    <scope>NUCLEOTIDE SEQUENCE [LARGE SCALE GENOMIC DNA]</scope>
    <source>
        <strain evidence="3 4">Zn</strain>
    </source>
</reference>
<dbReference type="InterPro" id="IPR000073">
    <property type="entry name" value="AB_hydrolase_1"/>
</dbReference>
<dbReference type="InParanoid" id="A0A0C3I1K0"/>
<reference evidence="4" key="2">
    <citation type="submission" date="2015-01" db="EMBL/GenBank/DDBJ databases">
        <title>Evolutionary Origins and Diversification of the Mycorrhizal Mutualists.</title>
        <authorList>
            <consortium name="DOE Joint Genome Institute"/>
            <consortium name="Mycorrhizal Genomics Consortium"/>
            <person name="Kohler A."/>
            <person name="Kuo A."/>
            <person name="Nagy L.G."/>
            <person name="Floudas D."/>
            <person name="Copeland A."/>
            <person name="Barry K.W."/>
            <person name="Cichocki N."/>
            <person name="Veneault-Fourrey C."/>
            <person name="LaButti K."/>
            <person name="Lindquist E.A."/>
            <person name="Lipzen A."/>
            <person name="Lundell T."/>
            <person name="Morin E."/>
            <person name="Murat C."/>
            <person name="Riley R."/>
            <person name="Ohm R."/>
            <person name="Sun H."/>
            <person name="Tunlid A."/>
            <person name="Henrissat B."/>
            <person name="Grigoriev I.V."/>
            <person name="Hibbett D.S."/>
            <person name="Martin F."/>
        </authorList>
    </citation>
    <scope>NUCLEOTIDE SEQUENCE [LARGE SCALE GENOMIC DNA]</scope>
    <source>
        <strain evidence="4">Zn</strain>
    </source>
</reference>
<dbReference type="InterPro" id="IPR029058">
    <property type="entry name" value="AB_hydrolase_fold"/>
</dbReference>
<protein>
    <recommendedName>
        <fullName evidence="2">AB hydrolase-1 domain-containing protein</fullName>
    </recommendedName>
</protein>
<dbReference type="OrthoDB" id="408373at2759"/>
<evidence type="ECO:0000259" key="2">
    <source>
        <dbReference type="Pfam" id="PF00561"/>
    </source>
</evidence>
<dbReference type="GO" id="GO:0016020">
    <property type="term" value="C:membrane"/>
    <property type="evidence" value="ECO:0007669"/>
    <property type="project" value="TreeGrafter"/>
</dbReference>
<dbReference type="PANTHER" id="PTHR43798">
    <property type="entry name" value="MONOACYLGLYCEROL LIPASE"/>
    <property type="match status" value="1"/>
</dbReference>
<dbReference type="AlphaFoldDB" id="A0A0C3I1K0"/>
<organism evidence="3 4">
    <name type="scientific">Oidiodendron maius (strain Zn)</name>
    <dbReference type="NCBI Taxonomy" id="913774"/>
    <lineage>
        <taxon>Eukaryota</taxon>
        <taxon>Fungi</taxon>
        <taxon>Dikarya</taxon>
        <taxon>Ascomycota</taxon>
        <taxon>Pezizomycotina</taxon>
        <taxon>Leotiomycetes</taxon>
        <taxon>Leotiomycetes incertae sedis</taxon>
        <taxon>Myxotrichaceae</taxon>
        <taxon>Oidiodendron</taxon>
    </lineage>
</organism>
<accession>A0A0C3I1K0</accession>
<keyword evidence="4" id="KW-1185">Reference proteome</keyword>
<dbReference type="Pfam" id="PF00561">
    <property type="entry name" value="Abhydrolase_1"/>
    <property type="match status" value="1"/>
</dbReference>
<evidence type="ECO:0000313" key="3">
    <source>
        <dbReference type="EMBL" id="KIN08312.1"/>
    </source>
</evidence>
<dbReference type="Proteomes" id="UP000054321">
    <property type="component" value="Unassembled WGS sequence"/>
</dbReference>
<dbReference type="PRINTS" id="PR00412">
    <property type="entry name" value="EPOXHYDRLASE"/>
</dbReference>
<dbReference type="PANTHER" id="PTHR43798:SF31">
    <property type="entry name" value="AB HYDROLASE SUPERFAMILY PROTEIN YCLE"/>
    <property type="match status" value="1"/>
</dbReference>
<evidence type="ECO:0000256" key="1">
    <source>
        <dbReference type="ARBA" id="ARBA00022801"/>
    </source>
</evidence>
<dbReference type="GO" id="GO:0016787">
    <property type="term" value="F:hydrolase activity"/>
    <property type="evidence" value="ECO:0007669"/>
    <property type="project" value="UniProtKB-KW"/>
</dbReference>
<proteinExistence type="predicted"/>
<name>A0A0C3I1K0_OIDMZ</name>
<sequence>MPRIPSPYDSASLFYRDYVPGTPLKGSKQNNLTLVFLHGWPMSSRMWQQYLLPLCQDHGFRCIAPDRRGFGDSEWNGHRSNDAAKNQITYETFADDVIFLLEELAVGNFVFIGSSMGCGESLLAWERSPYCQQHCKGFIWIGCNLPYPIQSSSNPTAPSIELWQSIITSFRTARPQFVAEALPGIFGVPAGASISTKTLENYERIVAQADGLGIERTNNILVERDFTPSVRRLGEQGEVGVRLLLLHGDSDSGMPYEASAGIVKELVPRAQVKLYEKAGHGLQETHAEQILQDILDFVRGDGDEKRA</sequence>
<dbReference type="InterPro" id="IPR050266">
    <property type="entry name" value="AB_hydrolase_sf"/>
</dbReference>